<proteinExistence type="predicted"/>
<keyword evidence="2" id="KW-0813">Transport</keyword>
<dbReference type="GO" id="GO:0022857">
    <property type="term" value="F:transmembrane transporter activity"/>
    <property type="evidence" value="ECO:0007669"/>
    <property type="project" value="InterPro"/>
</dbReference>
<feature type="transmembrane region" description="Helical" evidence="6">
    <location>
        <begin position="110"/>
        <end position="131"/>
    </location>
</feature>
<dbReference type="InterPro" id="IPR011701">
    <property type="entry name" value="MFS"/>
</dbReference>
<feature type="transmembrane region" description="Helical" evidence="6">
    <location>
        <begin position="143"/>
        <end position="167"/>
    </location>
</feature>
<dbReference type="InterPro" id="IPR005829">
    <property type="entry name" value="Sugar_transporter_CS"/>
</dbReference>
<comment type="caution">
    <text evidence="8">The sequence shown here is derived from an EMBL/GenBank/DDBJ whole genome shotgun (WGS) entry which is preliminary data.</text>
</comment>
<gene>
    <name evidence="8" type="ORF">D9R08_13860</name>
</gene>
<dbReference type="RefSeq" id="WP_121898663.1">
    <property type="nucleotide sequence ID" value="NZ_RCNT01000007.1"/>
</dbReference>
<feature type="transmembrane region" description="Helical" evidence="6">
    <location>
        <begin position="173"/>
        <end position="191"/>
    </location>
</feature>
<dbReference type="Gene3D" id="1.20.1720.10">
    <property type="entry name" value="Multidrug resistance protein D"/>
    <property type="match status" value="1"/>
</dbReference>
<name>A0A3L9XY15_9RHOB</name>
<evidence type="ECO:0000256" key="3">
    <source>
        <dbReference type="ARBA" id="ARBA00022692"/>
    </source>
</evidence>
<reference evidence="8 9" key="1">
    <citation type="submission" date="2018-10" db="EMBL/GenBank/DDBJ databases">
        <authorList>
            <person name="Jung H.S."/>
            <person name="Jeon C.O."/>
        </authorList>
    </citation>
    <scope>NUCLEOTIDE SEQUENCE [LARGE SCALE GENOMIC DNA]</scope>
    <source>
        <strain evidence="8 9">MA-7-27</strain>
    </source>
</reference>
<evidence type="ECO:0000256" key="1">
    <source>
        <dbReference type="ARBA" id="ARBA00004141"/>
    </source>
</evidence>
<dbReference type="CDD" id="cd17320">
    <property type="entry name" value="MFS_MdfA_MDR_like"/>
    <property type="match status" value="1"/>
</dbReference>
<keyword evidence="4 6" id="KW-1133">Transmembrane helix</keyword>
<feature type="transmembrane region" description="Helical" evidence="6">
    <location>
        <begin position="85"/>
        <end position="104"/>
    </location>
</feature>
<evidence type="ECO:0000256" key="4">
    <source>
        <dbReference type="ARBA" id="ARBA00022989"/>
    </source>
</evidence>
<sequence length="406" mass="43073">MSDVTAPPSVRRLSMPEFIALMGMMFATIAFSIDAMLPALPDIAEELTPDRPTLAQLILTSFVLGMGVGTFFAGPLSDAFGRKPVIIAGAALYIGGSILAYVAPTLEMVLAARVLQGLGAAGPRVVAMAIMRDLYSGRQMAQVVSFAMLVFTLFPAVAPMIGAAIIAGFGWRSIFLVFLLFSAISVGWLLIRQPETLPRAIRRPLRLKTLWAGIREALSLRQMQLSILVQTLVYGALFGTISSIQQVFDITYGLRDSFPYWFAVMALLSAPAAPINGRLVIRLGMRPLIRGALGLQTVLSAVVAMSLALGFLGAQEFWLYFLWSATIFATAGFTIGNLNALAMEPLGHIAGMAASLMGALATVGGAILGAAIGQLYDGTAVPLAIAMGVLCLIGTIVMRAMPRETV</sequence>
<feature type="transmembrane region" description="Helical" evidence="6">
    <location>
        <begin position="349"/>
        <end position="373"/>
    </location>
</feature>
<evidence type="ECO:0000313" key="8">
    <source>
        <dbReference type="EMBL" id="RMA41404.1"/>
    </source>
</evidence>
<feature type="transmembrane region" description="Helical" evidence="6">
    <location>
        <begin position="225"/>
        <end position="248"/>
    </location>
</feature>
<dbReference type="Pfam" id="PF07690">
    <property type="entry name" value="MFS_1"/>
    <property type="match status" value="1"/>
</dbReference>
<dbReference type="EMBL" id="RCNT01000007">
    <property type="protein sequence ID" value="RMA41404.1"/>
    <property type="molecule type" value="Genomic_DNA"/>
</dbReference>
<evidence type="ECO:0000259" key="7">
    <source>
        <dbReference type="PROSITE" id="PS50850"/>
    </source>
</evidence>
<evidence type="ECO:0000256" key="2">
    <source>
        <dbReference type="ARBA" id="ARBA00022448"/>
    </source>
</evidence>
<keyword evidence="9" id="KW-1185">Reference proteome</keyword>
<feature type="transmembrane region" description="Helical" evidence="6">
    <location>
        <begin position="379"/>
        <end position="398"/>
    </location>
</feature>
<dbReference type="PANTHER" id="PTHR23502">
    <property type="entry name" value="MAJOR FACILITATOR SUPERFAMILY"/>
    <property type="match status" value="1"/>
</dbReference>
<dbReference type="PROSITE" id="PS00216">
    <property type="entry name" value="SUGAR_TRANSPORT_1"/>
    <property type="match status" value="1"/>
</dbReference>
<dbReference type="InterPro" id="IPR020846">
    <property type="entry name" value="MFS_dom"/>
</dbReference>
<dbReference type="PANTHER" id="PTHR23502:SF132">
    <property type="entry name" value="POLYAMINE TRANSPORTER 2-RELATED"/>
    <property type="match status" value="1"/>
</dbReference>
<dbReference type="GO" id="GO:0042908">
    <property type="term" value="P:xenobiotic transport"/>
    <property type="evidence" value="ECO:0007669"/>
    <property type="project" value="UniProtKB-ARBA"/>
</dbReference>
<protein>
    <submittedName>
        <fullName evidence="8">MFS transporter</fullName>
    </submittedName>
</protein>
<dbReference type="AlphaFoldDB" id="A0A3L9XY15"/>
<dbReference type="SUPFAM" id="SSF103473">
    <property type="entry name" value="MFS general substrate transporter"/>
    <property type="match status" value="1"/>
</dbReference>
<feature type="transmembrane region" description="Helical" evidence="6">
    <location>
        <begin position="18"/>
        <end position="41"/>
    </location>
</feature>
<feature type="transmembrane region" description="Helical" evidence="6">
    <location>
        <begin position="320"/>
        <end position="342"/>
    </location>
</feature>
<dbReference type="Proteomes" id="UP000281343">
    <property type="component" value="Unassembled WGS sequence"/>
</dbReference>
<dbReference type="PROSITE" id="PS50850">
    <property type="entry name" value="MFS"/>
    <property type="match status" value="1"/>
</dbReference>
<dbReference type="OrthoDB" id="9800416at2"/>
<keyword evidence="3 6" id="KW-0812">Transmembrane</keyword>
<dbReference type="InterPro" id="IPR036259">
    <property type="entry name" value="MFS_trans_sf"/>
</dbReference>
<dbReference type="GO" id="GO:0005886">
    <property type="term" value="C:plasma membrane"/>
    <property type="evidence" value="ECO:0007669"/>
    <property type="project" value="TreeGrafter"/>
</dbReference>
<feature type="transmembrane region" description="Helical" evidence="6">
    <location>
        <begin position="53"/>
        <end position="73"/>
    </location>
</feature>
<feature type="transmembrane region" description="Helical" evidence="6">
    <location>
        <begin position="260"/>
        <end position="281"/>
    </location>
</feature>
<evidence type="ECO:0000313" key="9">
    <source>
        <dbReference type="Proteomes" id="UP000281343"/>
    </source>
</evidence>
<accession>A0A3L9XY15</accession>
<evidence type="ECO:0000256" key="6">
    <source>
        <dbReference type="SAM" id="Phobius"/>
    </source>
</evidence>
<organism evidence="8 9">
    <name type="scientific">Rhodophyticola porphyridii</name>
    <dbReference type="NCBI Taxonomy" id="1852017"/>
    <lineage>
        <taxon>Bacteria</taxon>
        <taxon>Pseudomonadati</taxon>
        <taxon>Pseudomonadota</taxon>
        <taxon>Alphaproteobacteria</taxon>
        <taxon>Rhodobacterales</taxon>
        <taxon>Roseobacteraceae</taxon>
        <taxon>Rhodophyticola</taxon>
    </lineage>
</organism>
<comment type="subcellular location">
    <subcellularLocation>
        <location evidence="1">Membrane</location>
        <topology evidence="1">Multi-pass membrane protein</topology>
    </subcellularLocation>
</comment>
<keyword evidence="5 6" id="KW-0472">Membrane</keyword>
<feature type="transmembrane region" description="Helical" evidence="6">
    <location>
        <begin position="293"/>
        <end position="314"/>
    </location>
</feature>
<dbReference type="GO" id="GO:0140115">
    <property type="term" value="P:export across plasma membrane"/>
    <property type="evidence" value="ECO:0007669"/>
    <property type="project" value="UniProtKB-ARBA"/>
</dbReference>
<feature type="domain" description="Major facilitator superfamily (MFS) profile" evidence="7">
    <location>
        <begin position="18"/>
        <end position="406"/>
    </location>
</feature>
<evidence type="ECO:0000256" key="5">
    <source>
        <dbReference type="ARBA" id="ARBA00023136"/>
    </source>
</evidence>